<evidence type="ECO:0000256" key="2">
    <source>
        <dbReference type="HAMAP-Rule" id="MF_02087"/>
    </source>
</evidence>
<dbReference type="InterPro" id="IPR029066">
    <property type="entry name" value="PLP-binding_barrel"/>
</dbReference>
<comment type="cofactor">
    <cofactor evidence="3">
        <name>pyridoxal 5'-phosphate</name>
        <dbReference type="ChEBI" id="CHEBI:597326"/>
    </cofactor>
</comment>
<dbReference type="AlphaFoldDB" id="A0A8J8CK39"/>
<evidence type="ECO:0000313" key="6">
    <source>
        <dbReference type="EMBL" id="NDJ19488.1"/>
    </source>
</evidence>
<dbReference type="SUPFAM" id="SSF51419">
    <property type="entry name" value="PLP-binding barrel"/>
    <property type="match status" value="1"/>
</dbReference>
<dbReference type="PIRSF" id="PIRSF004848">
    <property type="entry name" value="YBL036c_PLPDEIII"/>
    <property type="match status" value="1"/>
</dbReference>
<sequence>MSDAAQSLLERLTQFRATIPDAVRAIAVTKQVPVEAMRIAYTAGFRDFGESRVQEAEAKQAALSDLKDITWHLIGHLQSNKVHKAIALFDWIQSVDSLKLAQRLDRAAEDSNRIPHLCLQVKLADDANKSGWSVSDLLADLPHLDQLTHVQIHGLMVIPPFGLEASAVLALFQHAHALMEKIRQQGFSRMQFEQLSMGMSDDYQLAMRAGATMIRPGRVLFGDR</sequence>
<dbReference type="CDD" id="cd00635">
    <property type="entry name" value="PLPDE_III_YBL036c_like"/>
    <property type="match status" value="1"/>
</dbReference>
<feature type="domain" description="Alanine racemase N-terminal" evidence="5">
    <location>
        <begin position="7"/>
        <end position="223"/>
    </location>
</feature>
<dbReference type="Proteomes" id="UP000646053">
    <property type="component" value="Unassembled WGS sequence"/>
</dbReference>
<accession>A0A8J8CK39</accession>
<dbReference type="HAMAP" id="MF_02087">
    <property type="entry name" value="PLP_homeostasis"/>
    <property type="match status" value="1"/>
</dbReference>
<dbReference type="Gene3D" id="3.20.20.10">
    <property type="entry name" value="Alanine racemase"/>
    <property type="match status" value="1"/>
</dbReference>
<dbReference type="RefSeq" id="WP_162425014.1">
    <property type="nucleotide sequence ID" value="NZ_WVIE01000031.1"/>
</dbReference>
<name>A0A8J8CK39_9CYAN</name>
<keyword evidence="1 2" id="KW-0663">Pyridoxal phosphate</keyword>
<dbReference type="NCBIfam" id="TIGR00044">
    <property type="entry name" value="YggS family pyridoxal phosphate-dependent enzyme"/>
    <property type="match status" value="1"/>
</dbReference>
<evidence type="ECO:0000313" key="7">
    <source>
        <dbReference type="Proteomes" id="UP000646053"/>
    </source>
</evidence>
<feature type="modified residue" description="N6-(pyridoxal phosphate)lysine" evidence="2 3">
    <location>
        <position position="30"/>
    </location>
</feature>
<keyword evidence="7" id="KW-1185">Reference proteome</keyword>
<comment type="similarity">
    <text evidence="2 4">Belongs to the pyridoxal phosphate-binding protein YggS/PROSC family.</text>
</comment>
<gene>
    <name evidence="6" type="ORF">GS601_19735</name>
</gene>
<protein>
    <recommendedName>
        <fullName evidence="2">Pyridoxal phosphate homeostasis protein</fullName>
        <shortName evidence="2">PLP homeostasis protein</shortName>
    </recommendedName>
</protein>
<organism evidence="6 7">
    <name type="scientific">Myxacorys almedinensis A</name>
    <dbReference type="NCBI Taxonomy" id="2690445"/>
    <lineage>
        <taxon>Bacteria</taxon>
        <taxon>Bacillati</taxon>
        <taxon>Cyanobacteriota</taxon>
        <taxon>Cyanophyceae</taxon>
        <taxon>Leptolyngbyales</taxon>
        <taxon>Leptolyngbyaceae</taxon>
        <taxon>Myxacorys</taxon>
        <taxon>Myxacorys almedinensis</taxon>
    </lineage>
</organism>
<evidence type="ECO:0000256" key="3">
    <source>
        <dbReference type="PIRSR" id="PIRSR004848-1"/>
    </source>
</evidence>
<dbReference type="InterPro" id="IPR011078">
    <property type="entry name" value="PyrdxlP_homeostasis"/>
</dbReference>
<dbReference type="GO" id="GO:0030170">
    <property type="term" value="F:pyridoxal phosphate binding"/>
    <property type="evidence" value="ECO:0007669"/>
    <property type="project" value="UniProtKB-UniRule"/>
</dbReference>
<comment type="function">
    <text evidence="2">Pyridoxal 5'-phosphate (PLP)-binding protein, which is involved in PLP homeostasis.</text>
</comment>
<evidence type="ECO:0000256" key="1">
    <source>
        <dbReference type="ARBA" id="ARBA00022898"/>
    </source>
</evidence>
<evidence type="ECO:0000256" key="4">
    <source>
        <dbReference type="RuleBase" id="RU004514"/>
    </source>
</evidence>
<dbReference type="PANTHER" id="PTHR10146">
    <property type="entry name" value="PROLINE SYNTHETASE CO-TRANSCRIBED BACTERIAL HOMOLOG PROTEIN"/>
    <property type="match status" value="1"/>
</dbReference>
<dbReference type="EMBL" id="WVIE01000031">
    <property type="protein sequence ID" value="NDJ19488.1"/>
    <property type="molecule type" value="Genomic_DNA"/>
</dbReference>
<proteinExistence type="inferred from homology"/>
<reference evidence="6" key="1">
    <citation type="submission" date="2019-12" db="EMBL/GenBank/DDBJ databases">
        <title>High-Quality draft genome sequences of three cyanobacteria isolated from the limestone walls of the Old Cathedral of Coimbra.</title>
        <authorList>
            <person name="Tiago I."/>
            <person name="Soares F."/>
            <person name="Portugal A."/>
        </authorList>
    </citation>
    <scope>NUCLEOTIDE SEQUENCE</scope>
    <source>
        <strain evidence="6">A</strain>
    </source>
</reference>
<dbReference type="Pfam" id="PF01168">
    <property type="entry name" value="Ala_racemase_N"/>
    <property type="match status" value="1"/>
</dbReference>
<dbReference type="InterPro" id="IPR001608">
    <property type="entry name" value="Ala_racemase_N"/>
</dbReference>
<dbReference type="PANTHER" id="PTHR10146:SF14">
    <property type="entry name" value="PYRIDOXAL PHOSPHATE HOMEOSTASIS PROTEIN"/>
    <property type="match status" value="1"/>
</dbReference>
<evidence type="ECO:0000259" key="5">
    <source>
        <dbReference type="Pfam" id="PF01168"/>
    </source>
</evidence>
<comment type="caution">
    <text evidence="6">The sequence shown here is derived from an EMBL/GenBank/DDBJ whole genome shotgun (WGS) entry which is preliminary data.</text>
</comment>